<keyword evidence="2" id="KW-1185">Reference proteome</keyword>
<sequence length="60" mass="6309">MSKRSNGSDHATALSAFEPTACPFSILPYQCPKSKTGVTSSRLACSIGGDREGHMYTVSA</sequence>
<dbReference type="EMBL" id="CAOQHR010000008">
    <property type="protein sequence ID" value="CAI6338440.1"/>
    <property type="molecule type" value="Genomic_DNA"/>
</dbReference>
<dbReference type="AlphaFoldDB" id="A0A9W4UM12"/>
<organism evidence="1 2">
    <name type="scientific">Periconia digitata</name>
    <dbReference type="NCBI Taxonomy" id="1303443"/>
    <lineage>
        <taxon>Eukaryota</taxon>
        <taxon>Fungi</taxon>
        <taxon>Dikarya</taxon>
        <taxon>Ascomycota</taxon>
        <taxon>Pezizomycotina</taxon>
        <taxon>Dothideomycetes</taxon>
        <taxon>Pleosporomycetidae</taxon>
        <taxon>Pleosporales</taxon>
        <taxon>Massarineae</taxon>
        <taxon>Periconiaceae</taxon>
        <taxon>Periconia</taxon>
    </lineage>
</organism>
<name>A0A9W4UM12_9PLEO</name>
<comment type="caution">
    <text evidence="1">The sequence shown here is derived from an EMBL/GenBank/DDBJ whole genome shotgun (WGS) entry which is preliminary data.</text>
</comment>
<accession>A0A9W4UM12</accession>
<evidence type="ECO:0000313" key="1">
    <source>
        <dbReference type="EMBL" id="CAI6338440.1"/>
    </source>
</evidence>
<evidence type="ECO:0000313" key="2">
    <source>
        <dbReference type="Proteomes" id="UP001152607"/>
    </source>
</evidence>
<proteinExistence type="predicted"/>
<dbReference type="Proteomes" id="UP001152607">
    <property type="component" value="Unassembled WGS sequence"/>
</dbReference>
<reference evidence="1" key="1">
    <citation type="submission" date="2023-01" db="EMBL/GenBank/DDBJ databases">
        <authorList>
            <person name="Van Ghelder C."/>
            <person name="Rancurel C."/>
        </authorList>
    </citation>
    <scope>NUCLEOTIDE SEQUENCE</scope>
    <source>
        <strain evidence="1">CNCM I-4278</strain>
    </source>
</reference>
<gene>
    <name evidence="1" type="ORF">PDIGIT_LOCUS11568</name>
</gene>
<protein>
    <submittedName>
        <fullName evidence="1">Uncharacterized protein</fullName>
    </submittedName>
</protein>